<name>X0TEE4_9ZZZZ</name>
<feature type="transmembrane region" description="Helical" evidence="1">
    <location>
        <begin position="98"/>
        <end position="123"/>
    </location>
</feature>
<protein>
    <recommendedName>
        <fullName evidence="3">Sulfatase-modifying factor enzyme domain-containing protein</fullName>
    </recommendedName>
</protein>
<evidence type="ECO:0000256" key="1">
    <source>
        <dbReference type="SAM" id="Phobius"/>
    </source>
</evidence>
<feature type="non-terminal residue" evidence="2">
    <location>
        <position position="281"/>
    </location>
</feature>
<keyword evidence="1" id="KW-0812">Transmembrane</keyword>
<reference evidence="2" key="1">
    <citation type="journal article" date="2014" name="Front. Microbiol.">
        <title>High frequency of phylogenetically diverse reductive dehalogenase-homologous genes in deep subseafloor sedimentary metagenomes.</title>
        <authorList>
            <person name="Kawai M."/>
            <person name="Futagami T."/>
            <person name="Toyoda A."/>
            <person name="Takaki Y."/>
            <person name="Nishi S."/>
            <person name="Hori S."/>
            <person name="Arai W."/>
            <person name="Tsubouchi T."/>
            <person name="Morono Y."/>
            <person name="Uchiyama I."/>
            <person name="Ito T."/>
            <person name="Fujiyama A."/>
            <person name="Inagaki F."/>
            <person name="Takami H."/>
        </authorList>
    </citation>
    <scope>NUCLEOTIDE SEQUENCE</scope>
    <source>
        <strain evidence="2">Expedition CK06-06</strain>
    </source>
</reference>
<organism evidence="2">
    <name type="scientific">marine sediment metagenome</name>
    <dbReference type="NCBI Taxonomy" id="412755"/>
    <lineage>
        <taxon>unclassified sequences</taxon>
        <taxon>metagenomes</taxon>
        <taxon>ecological metagenomes</taxon>
    </lineage>
</organism>
<gene>
    <name evidence="2" type="ORF">S01H1_26885</name>
</gene>
<dbReference type="AlphaFoldDB" id="X0TEE4"/>
<dbReference type="SUPFAM" id="SSF56436">
    <property type="entry name" value="C-type lectin-like"/>
    <property type="match status" value="1"/>
</dbReference>
<evidence type="ECO:0000313" key="2">
    <source>
        <dbReference type="EMBL" id="GAF86527.1"/>
    </source>
</evidence>
<dbReference type="InterPro" id="IPR042095">
    <property type="entry name" value="SUMF_sf"/>
</dbReference>
<accession>X0TEE4</accession>
<dbReference type="InterPro" id="IPR016187">
    <property type="entry name" value="CTDL_fold"/>
</dbReference>
<sequence>EGTADIEKPSFSHRIKALISDPLRFGALWQMVFMNFTVSGVGIFMAIRLEEIFRTIPFREERITLTGHWHILSVLTGTIVLFYIMSEILPIKGKLRKWLGWTTIIGSDLAFAMITLFSLKRIWVTEEAQEPLVRWYMVLSEFGMGALEVILAVYMIWLLAKLINKKLLKSASIILLFLILTNCGTPAPDVDPKSIDPKLTVDSNSWVTVPAGTFIVGYNGNNASIDYDYEIMVTEVTYSQYANYLNEALADGEIHISKGKITGYYKGDAFHNMRHEFLIKE</sequence>
<feature type="transmembrane region" description="Helical" evidence="1">
    <location>
        <begin position="135"/>
        <end position="160"/>
    </location>
</feature>
<feature type="transmembrane region" description="Helical" evidence="1">
    <location>
        <begin position="67"/>
        <end position="86"/>
    </location>
</feature>
<feature type="non-terminal residue" evidence="2">
    <location>
        <position position="1"/>
    </location>
</feature>
<dbReference type="EMBL" id="BARS01016326">
    <property type="protein sequence ID" value="GAF86527.1"/>
    <property type="molecule type" value="Genomic_DNA"/>
</dbReference>
<proteinExistence type="predicted"/>
<dbReference type="Gene3D" id="3.90.1580.10">
    <property type="entry name" value="paralog of FGE (formylglycine-generating enzyme)"/>
    <property type="match status" value="1"/>
</dbReference>
<comment type="caution">
    <text evidence="2">The sequence shown here is derived from an EMBL/GenBank/DDBJ whole genome shotgun (WGS) entry which is preliminary data.</text>
</comment>
<feature type="transmembrane region" description="Helical" evidence="1">
    <location>
        <begin position="25"/>
        <end position="47"/>
    </location>
</feature>
<evidence type="ECO:0008006" key="3">
    <source>
        <dbReference type="Google" id="ProtNLM"/>
    </source>
</evidence>
<keyword evidence="1" id="KW-0472">Membrane</keyword>
<keyword evidence="1" id="KW-1133">Transmembrane helix</keyword>